<dbReference type="EMBL" id="QJKJ01004268">
    <property type="protein sequence ID" value="RDX94846.1"/>
    <property type="molecule type" value="Genomic_DNA"/>
</dbReference>
<organism evidence="1 2">
    <name type="scientific">Mucuna pruriens</name>
    <name type="common">Velvet bean</name>
    <name type="synonym">Dolichos pruriens</name>
    <dbReference type="NCBI Taxonomy" id="157652"/>
    <lineage>
        <taxon>Eukaryota</taxon>
        <taxon>Viridiplantae</taxon>
        <taxon>Streptophyta</taxon>
        <taxon>Embryophyta</taxon>
        <taxon>Tracheophyta</taxon>
        <taxon>Spermatophyta</taxon>
        <taxon>Magnoliopsida</taxon>
        <taxon>eudicotyledons</taxon>
        <taxon>Gunneridae</taxon>
        <taxon>Pentapetalae</taxon>
        <taxon>rosids</taxon>
        <taxon>fabids</taxon>
        <taxon>Fabales</taxon>
        <taxon>Fabaceae</taxon>
        <taxon>Papilionoideae</taxon>
        <taxon>50 kb inversion clade</taxon>
        <taxon>NPAAA clade</taxon>
        <taxon>indigoferoid/millettioid clade</taxon>
        <taxon>Phaseoleae</taxon>
        <taxon>Mucuna</taxon>
    </lineage>
</organism>
<comment type="caution">
    <text evidence="1">The sequence shown here is derived from an EMBL/GenBank/DDBJ whole genome shotgun (WGS) entry which is preliminary data.</text>
</comment>
<accession>A0A371GWK4</accession>
<name>A0A371GWK4_MUCPR</name>
<evidence type="ECO:0000313" key="1">
    <source>
        <dbReference type="EMBL" id="RDX94846.1"/>
    </source>
</evidence>
<keyword evidence="2" id="KW-1185">Reference proteome</keyword>
<sequence length="75" mass="8584">MKVMLATPSILTRPTLSKPPFYLFCNDSLGEGREPMSSLLRKQNPIRLEKKVRENRKSSLGFGRHVKKTSLILLE</sequence>
<reference evidence="1" key="1">
    <citation type="submission" date="2018-05" db="EMBL/GenBank/DDBJ databases">
        <title>Draft genome of Mucuna pruriens seed.</title>
        <authorList>
            <person name="Nnadi N.E."/>
            <person name="Vos R."/>
            <person name="Hasami M.H."/>
            <person name="Devisetty U.K."/>
            <person name="Aguiy J.C."/>
        </authorList>
    </citation>
    <scope>NUCLEOTIDE SEQUENCE [LARGE SCALE GENOMIC DNA]</scope>
    <source>
        <strain evidence="1">JCA_2017</strain>
    </source>
</reference>
<protein>
    <submittedName>
        <fullName evidence="1">Uncharacterized protein</fullName>
    </submittedName>
</protein>
<dbReference type="Proteomes" id="UP000257109">
    <property type="component" value="Unassembled WGS sequence"/>
</dbReference>
<proteinExistence type="predicted"/>
<evidence type="ECO:0000313" key="2">
    <source>
        <dbReference type="Proteomes" id="UP000257109"/>
    </source>
</evidence>
<gene>
    <name evidence="1" type="ORF">CR513_22738</name>
</gene>
<dbReference type="AlphaFoldDB" id="A0A371GWK4"/>
<feature type="non-terminal residue" evidence="1">
    <location>
        <position position="1"/>
    </location>
</feature>